<accession>A0A7H1NSV4</accession>
<dbReference type="RefSeq" id="WP_203413088.1">
    <property type="nucleotide sequence ID" value="NZ_CP060244.1"/>
</dbReference>
<dbReference type="PANTHER" id="PTHR43575">
    <property type="entry name" value="PROTEIN ABCI7, CHLOROPLASTIC"/>
    <property type="match status" value="1"/>
</dbReference>
<dbReference type="KEGG" id="ebla:JGUZn3_16430"/>
<dbReference type="EMBL" id="CP060244">
    <property type="protein sequence ID" value="QNT78864.1"/>
    <property type="molecule type" value="Genomic_DNA"/>
</dbReference>
<gene>
    <name evidence="2" type="primary">sufD</name>
    <name evidence="2" type="ORF">JGUZn3_16430</name>
</gene>
<evidence type="ECO:0000313" key="2">
    <source>
        <dbReference type="EMBL" id="QNT78864.1"/>
    </source>
</evidence>
<feature type="domain" description="SUF system FeS cluster assembly SufBD core" evidence="1">
    <location>
        <begin position="175"/>
        <end position="402"/>
    </location>
</feature>
<dbReference type="InterPro" id="IPR011542">
    <property type="entry name" value="SUF_FeS_clus_asmbl_SufD"/>
</dbReference>
<keyword evidence="3" id="KW-1185">Reference proteome</keyword>
<dbReference type="Pfam" id="PF01458">
    <property type="entry name" value="SUFBD_core"/>
    <property type="match status" value="1"/>
</dbReference>
<reference evidence="2 3" key="1">
    <citation type="submission" date="2020-08" db="EMBL/GenBank/DDBJ databases">
        <title>Complete genome sequence of Entomobacter blattae G55GP.</title>
        <authorList>
            <person name="Poehlein A."/>
            <person name="Guzman J."/>
            <person name="Daniel R."/>
            <person name="Vilcinskas A."/>
        </authorList>
    </citation>
    <scope>NUCLEOTIDE SEQUENCE [LARGE SCALE GENOMIC DNA]</scope>
    <source>
        <strain evidence="2 3">G55GP</strain>
    </source>
</reference>
<dbReference type="InterPro" id="IPR055346">
    <property type="entry name" value="Fe-S_cluster_assembly_SufBD"/>
</dbReference>
<dbReference type="Proteomes" id="UP000516349">
    <property type="component" value="Chromosome"/>
</dbReference>
<dbReference type="GO" id="GO:0016226">
    <property type="term" value="P:iron-sulfur cluster assembly"/>
    <property type="evidence" value="ECO:0007669"/>
    <property type="project" value="InterPro"/>
</dbReference>
<proteinExistence type="predicted"/>
<dbReference type="NCBIfam" id="TIGR01981">
    <property type="entry name" value="sufD"/>
    <property type="match status" value="1"/>
</dbReference>
<name>A0A7H1NSV4_9PROT</name>
<protein>
    <submittedName>
        <fullName evidence="2">FeS cluster assembly protein SufD</fullName>
    </submittedName>
</protein>
<dbReference type="SUPFAM" id="SSF101960">
    <property type="entry name" value="Stabilizer of iron transporter SufD"/>
    <property type="match status" value="1"/>
</dbReference>
<dbReference type="AlphaFoldDB" id="A0A7H1NSV4"/>
<dbReference type="InterPro" id="IPR037284">
    <property type="entry name" value="SUF_FeS_clus_asmbl_SufBD_sf"/>
</dbReference>
<dbReference type="InterPro" id="IPR000825">
    <property type="entry name" value="SUF_FeS_clus_asmbl_SufBD_core"/>
</dbReference>
<dbReference type="PANTHER" id="PTHR43575:SF1">
    <property type="entry name" value="PROTEIN ABCI7, CHLOROPLASTIC"/>
    <property type="match status" value="1"/>
</dbReference>
<sequence>MNAKQAAFVSQIDKWEEELKNHASLESGAVHDIIQQLHSSAFLPELYESWKYTSLHKLDGFFQKTHSSSIQEKWVTEQLERYNSLTFLQEATQLVVLNGKVGEPIRPSHRDILVFIEEPCSQKEALAWWQTESPSKVHTLYLLNILLARQVIHIRIPKGAAHQKLFLADLQDARKENVVSHTHYAITLEEGSSLEMVEVASGEGSYGHHPFLTIKVEKGASFHHVRLFDHSSSARGFGGVYAYVAEHGVYDSFLCLKGGEFHRNEVRVILAGEHAKAHVNGVQVLRNTQQADITSYIAHMAPHTASRQTIKNVISGKAKGIFQGKIYVDRAAQKTDGYQMNQALLLSDIAEIDAKPELEIYADDVKCSHGATVGALNAEQLFFLRSRGIPLEEARNLLVSAFVTEAFDLIENEELRAFLDHFSLSTGLE</sequence>
<organism evidence="2 3">
    <name type="scientific">Entomobacter blattae</name>
    <dbReference type="NCBI Taxonomy" id="2762277"/>
    <lineage>
        <taxon>Bacteria</taxon>
        <taxon>Pseudomonadati</taxon>
        <taxon>Pseudomonadota</taxon>
        <taxon>Alphaproteobacteria</taxon>
        <taxon>Acetobacterales</taxon>
        <taxon>Acetobacteraceae</taxon>
        <taxon>Entomobacter</taxon>
    </lineage>
</organism>
<evidence type="ECO:0000313" key="3">
    <source>
        <dbReference type="Proteomes" id="UP000516349"/>
    </source>
</evidence>
<evidence type="ECO:0000259" key="1">
    <source>
        <dbReference type="Pfam" id="PF01458"/>
    </source>
</evidence>